<dbReference type="Pfam" id="PF00990">
    <property type="entry name" value="GGDEF"/>
    <property type="match status" value="1"/>
</dbReference>
<evidence type="ECO:0000256" key="1">
    <source>
        <dbReference type="ARBA" id="ARBA00001946"/>
    </source>
</evidence>
<feature type="transmembrane region" description="Helical" evidence="4">
    <location>
        <begin position="111"/>
        <end position="144"/>
    </location>
</feature>
<dbReference type="PANTHER" id="PTHR45138">
    <property type="entry name" value="REGULATORY COMPONENTS OF SENSORY TRANSDUCTION SYSTEM"/>
    <property type="match status" value="1"/>
</dbReference>
<feature type="transmembrane region" description="Helical" evidence="4">
    <location>
        <begin position="30"/>
        <end position="49"/>
    </location>
</feature>
<comment type="cofactor">
    <cofactor evidence="1">
        <name>Mg(2+)</name>
        <dbReference type="ChEBI" id="CHEBI:18420"/>
    </cofactor>
</comment>
<protein>
    <recommendedName>
        <fullName evidence="2">diguanylate cyclase</fullName>
        <ecNumber evidence="2">2.7.7.65</ecNumber>
    </recommendedName>
</protein>
<dbReference type="EC" id="2.7.7.65" evidence="2"/>
<feature type="domain" description="GGDEF" evidence="5">
    <location>
        <begin position="230"/>
        <end position="361"/>
    </location>
</feature>
<reference evidence="6 7" key="1">
    <citation type="submission" date="2014-11" db="EMBL/GenBank/DDBJ databases">
        <title>Complete Genome Sequence of Pseudoalteromonas sp. Strain OCN003 Isolated from Kaneohe Bay, Oahu, Hawaii.</title>
        <authorList>
            <person name="Beurmann S."/>
            <person name="Videau P."/>
            <person name="Ushijima B."/>
            <person name="Smith A.M."/>
            <person name="Aeby G.S."/>
            <person name="Callahan S.M."/>
            <person name="Belcaid M."/>
        </authorList>
    </citation>
    <scope>NUCLEOTIDE SEQUENCE [LARGE SCALE GENOMIC DNA]</scope>
    <source>
        <strain evidence="6 7">OCN003</strain>
    </source>
</reference>
<dbReference type="InterPro" id="IPR000160">
    <property type="entry name" value="GGDEF_dom"/>
</dbReference>
<dbReference type="OrthoDB" id="9813903at2"/>
<dbReference type="STRING" id="1348114.OM33_03075"/>
<dbReference type="PROSITE" id="PS50887">
    <property type="entry name" value="GGDEF"/>
    <property type="match status" value="1"/>
</dbReference>
<dbReference type="EMBL" id="CP009888">
    <property type="protein sequence ID" value="AIY64245.1"/>
    <property type="molecule type" value="Genomic_DNA"/>
</dbReference>
<dbReference type="GO" id="GO:0043709">
    <property type="term" value="P:cell adhesion involved in single-species biofilm formation"/>
    <property type="evidence" value="ECO:0007669"/>
    <property type="project" value="TreeGrafter"/>
</dbReference>
<dbReference type="FunFam" id="3.30.70.270:FF:000001">
    <property type="entry name" value="Diguanylate cyclase domain protein"/>
    <property type="match status" value="1"/>
</dbReference>
<dbReference type="HOGENOM" id="CLU_000445_11_1_6"/>
<dbReference type="RefSeq" id="WP_038638623.1">
    <property type="nucleotide sequence ID" value="NZ_CP009888.1"/>
</dbReference>
<keyword evidence="4" id="KW-1133">Transmembrane helix</keyword>
<dbReference type="Pfam" id="PF20966">
    <property type="entry name" value="MASE6"/>
    <property type="match status" value="1"/>
</dbReference>
<organism evidence="6 7">
    <name type="scientific">Pseudoalteromonas piratica</name>
    <dbReference type="NCBI Taxonomy" id="1348114"/>
    <lineage>
        <taxon>Bacteria</taxon>
        <taxon>Pseudomonadati</taxon>
        <taxon>Pseudomonadota</taxon>
        <taxon>Gammaproteobacteria</taxon>
        <taxon>Alteromonadales</taxon>
        <taxon>Pseudoalteromonadaceae</taxon>
        <taxon>Pseudoalteromonas</taxon>
    </lineage>
</organism>
<evidence type="ECO:0000256" key="2">
    <source>
        <dbReference type="ARBA" id="ARBA00012528"/>
    </source>
</evidence>
<dbReference type="AlphaFoldDB" id="A0A0A7EC53"/>
<evidence type="ECO:0000313" key="6">
    <source>
        <dbReference type="EMBL" id="AIY64245.1"/>
    </source>
</evidence>
<feature type="transmembrane region" description="Helical" evidence="4">
    <location>
        <begin position="55"/>
        <end position="78"/>
    </location>
</feature>
<keyword evidence="7" id="KW-1185">Reference proteome</keyword>
<accession>A0A0A7EC53</accession>
<dbReference type="Gene3D" id="3.30.70.270">
    <property type="match status" value="1"/>
</dbReference>
<dbReference type="InterPro" id="IPR050469">
    <property type="entry name" value="Diguanylate_Cyclase"/>
</dbReference>
<dbReference type="GO" id="GO:0005886">
    <property type="term" value="C:plasma membrane"/>
    <property type="evidence" value="ECO:0007669"/>
    <property type="project" value="TreeGrafter"/>
</dbReference>
<dbReference type="InterPro" id="IPR048435">
    <property type="entry name" value="MASE6"/>
</dbReference>
<feature type="transmembrane region" description="Helical" evidence="4">
    <location>
        <begin position="164"/>
        <end position="181"/>
    </location>
</feature>
<dbReference type="SMART" id="SM00267">
    <property type="entry name" value="GGDEF"/>
    <property type="match status" value="1"/>
</dbReference>
<evidence type="ECO:0000259" key="5">
    <source>
        <dbReference type="PROSITE" id="PS50887"/>
    </source>
</evidence>
<dbReference type="InterPro" id="IPR043128">
    <property type="entry name" value="Rev_trsase/Diguanyl_cyclase"/>
</dbReference>
<dbReference type="GO" id="GO:1902201">
    <property type="term" value="P:negative regulation of bacterial-type flagellum-dependent cell motility"/>
    <property type="evidence" value="ECO:0007669"/>
    <property type="project" value="TreeGrafter"/>
</dbReference>
<evidence type="ECO:0000256" key="4">
    <source>
        <dbReference type="SAM" id="Phobius"/>
    </source>
</evidence>
<dbReference type="CDD" id="cd01949">
    <property type="entry name" value="GGDEF"/>
    <property type="match status" value="1"/>
</dbReference>
<dbReference type="PANTHER" id="PTHR45138:SF9">
    <property type="entry name" value="DIGUANYLATE CYCLASE DGCM-RELATED"/>
    <property type="match status" value="1"/>
</dbReference>
<dbReference type="eggNOG" id="COG3706">
    <property type="taxonomic scope" value="Bacteria"/>
</dbReference>
<dbReference type="SUPFAM" id="SSF55073">
    <property type="entry name" value="Nucleotide cyclase"/>
    <property type="match status" value="1"/>
</dbReference>
<feature type="transmembrane region" description="Helical" evidence="4">
    <location>
        <begin position="85"/>
        <end position="105"/>
    </location>
</feature>
<keyword evidence="4" id="KW-0472">Membrane</keyword>
<dbReference type="Proteomes" id="UP000030341">
    <property type="component" value="Chromosome 1"/>
</dbReference>
<evidence type="ECO:0000256" key="3">
    <source>
        <dbReference type="ARBA" id="ARBA00034247"/>
    </source>
</evidence>
<evidence type="ECO:0000313" key="7">
    <source>
        <dbReference type="Proteomes" id="UP000030341"/>
    </source>
</evidence>
<comment type="catalytic activity">
    <reaction evidence="3">
        <text>2 GTP = 3',3'-c-di-GMP + 2 diphosphate</text>
        <dbReference type="Rhea" id="RHEA:24898"/>
        <dbReference type="ChEBI" id="CHEBI:33019"/>
        <dbReference type="ChEBI" id="CHEBI:37565"/>
        <dbReference type="ChEBI" id="CHEBI:58805"/>
        <dbReference type="EC" id="2.7.7.65"/>
    </reaction>
</comment>
<dbReference type="GO" id="GO:0052621">
    <property type="term" value="F:diguanylate cyclase activity"/>
    <property type="evidence" value="ECO:0007669"/>
    <property type="project" value="UniProtKB-EC"/>
</dbReference>
<dbReference type="KEGG" id="pseo:OM33_03075"/>
<keyword evidence="4" id="KW-0812">Transmembrane</keyword>
<gene>
    <name evidence="6" type="ORF">OM33_03075</name>
</gene>
<name>A0A0A7EC53_9GAMM</name>
<proteinExistence type="predicted"/>
<dbReference type="InterPro" id="IPR029787">
    <property type="entry name" value="Nucleotide_cyclase"/>
</dbReference>
<sequence>MQQNNSHRTDWWRNFIEVDGLHSAELKRRVFSFLSMSGIALVVFSGLLLVNFQTYPWLLSITLLGALIAVFVNVVIYFSTRQLKYCSIGIALTVLLLSILLVYTGGKENTALYWIMFYPVVVFTMLGVRSGLLLTALALSAIVFQLYGPDFGQADYGQTEKSRFLSGFLLVVFFAFISEYFRDKSHQAITSITYNQKQKANTDALTGLPNRRFIDAIFLTKMENATSEFLPMAVIMCDIDRFKSVNDNYGHDIGDKSLMHIAKLMQNQLRYSDVVARYGGEEFIICLPHASMRQAVQIAEKLRKNIEDHPVNLDDGENLALTASFGVAEVHSVVAFYNAVKQADEALYSAKRNGRNRVATL</sequence>
<dbReference type="NCBIfam" id="TIGR00254">
    <property type="entry name" value="GGDEF"/>
    <property type="match status" value="1"/>
</dbReference>